<gene>
    <name evidence="2" type="ORF">EJ02DRAFT_516465</name>
</gene>
<organism evidence="2 3">
    <name type="scientific">Clathrospora elynae</name>
    <dbReference type="NCBI Taxonomy" id="706981"/>
    <lineage>
        <taxon>Eukaryota</taxon>
        <taxon>Fungi</taxon>
        <taxon>Dikarya</taxon>
        <taxon>Ascomycota</taxon>
        <taxon>Pezizomycotina</taxon>
        <taxon>Dothideomycetes</taxon>
        <taxon>Pleosporomycetidae</taxon>
        <taxon>Pleosporales</taxon>
        <taxon>Diademaceae</taxon>
        <taxon>Clathrospora</taxon>
    </lineage>
</organism>
<feature type="compositionally biased region" description="Polar residues" evidence="1">
    <location>
        <begin position="79"/>
        <end position="89"/>
    </location>
</feature>
<evidence type="ECO:0000256" key="1">
    <source>
        <dbReference type="SAM" id="MobiDB-lite"/>
    </source>
</evidence>
<dbReference type="EMBL" id="ML976275">
    <property type="protein sequence ID" value="KAF1935399.1"/>
    <property type="molecule type" value="Genomic_DNA"/>
</dbReference>
<dbReference type="Proteomes" id="UP000800038">
    <property type="component" value="Unassembled WGS sequence"/>
</dbReference>
<accession>A0A6A5S6K6</accession>
<reference evidence="2" key="1">
    <citation type="journal article" date="2020" name="Stud. Mycol.">
        <title>101 Dothideomycetes genomes: a test case for predicting lifestyles and emergence of pathogens.</title>
        <authorList>
            <person name="Haridas S."/>
            <person name="Albert R."/>
            <person name="Binder M."/>
            <person name="Bloem J."/>
            <person name="Labutti K."/>
            <person name="Salamov A."/>
            <person name="Andreopoulos B."/>
            <person name="Baker S."/>
            <person name="Barry K."/>
            <person name="Bills G."/>
            <person name="Bluhm B."/>
            <person name="Cannon C."/>
            <person name="Castanera R."/>
            <person name="Culley D."/>
            <person name="Daum C."/>
            <person name="Ezra D."/>
            <person name="Gonzalez J."/>
            <person name="Henrissat B."/>
            <person name="Kuo A."/>
            <person name="Liang C."/>
            <person name="Lipzen A."/>
            <person name="Lutzoni F."/>
            <person name="Magnuson J."/>
            <person name="Mondo S."/>
            <person name="Nolan M."/>
            <person name="Ohm R."/>
            <person name="Pangilinan J."/>
            <person name="Park H.-J."/>
            <person name="Ramirez L."/>
            <person name="Alfaro M."/>
            <person name="Sun H."/>
            <person name="Tritt A."/>
            <person name="Yoshinaga Y."/>
            <person name="Zwiers L.-H."/>
            <person name="Turgeon B."/>
            <person name="Goodwin S."/>
            <person name="Spatafora J."/>
            <person name="Crous P."/>
            <person name="Grigoriev I."/>
        </authorList>
    </citation>
    <scope>NUCLEOTIDE SEQUENCE</scope>
    <source>
        <strain evidence="2">CBS 161.51</strain>
    </source>
</reference>
<protein>
    <submittedName>
        <fullName evidence="2">Uncharacterized protein</fullName>
    </submittedName>
</protein>
<proteinExistence type="predicted"/>
<evidence type="ECO:0000313" key="3">
    <source>
        <dbReference type="Proteomes" id="UP000800038"/>
    </source>
</evidence>
<dbReference type="AlphaFoldDB" id="A0A6A5S6K6"/>
<keyword evidence="3" id="KW-1185">Reference proteome</keyword>
<feature type="compositionally biased region" description="Acidic residues" evidence="1">
    <location>
        <begin position="52"/>
        <end position="62"/>
    </location>
</feature>
<name>A0A6A5S6K6_9PLEO</name>
<feature type="region of interest" description="Disordered" evidence="1">
    <location>
        <begin position="76"/>
        <end position="105"/>
    </location>
</feature>
<feature type="region of interest" description="Disordered" evidence="1">
    <location>
        <begin position="1"/>
        <end position="63"/>
    </location>
</feature>
<feature type="compositionally biased region" description="Pro residues" evidence="1">
    <location>
        <begin position="91"/>
        <end position="100"/>
    </location>
</feature>
<sequence length="258" mass="28471">MVSNSSNGRHYHLRSPGYTLHRDINPSDFPAADPVKSEGENVGDGEYYPEVNDGDGESEDDVPLSRGALLSYREFRYPPSSTTQTQARNMTPPPPPPGRAAPPLRQPIVPRRTNGILPNGLPSSLSPAHQYAQSFPNIPPQPAPQAPVPAQPTVALTKKQKAVQDERDQHSETAATITFTINEGFSKNYKITYHAKGIPSYTQSIKKDSVPFGFHNHVKRVEHPEEQVSQTQDRKTSKRSSCVGSPTKDTDGKKRRKN</sequence>
<evidence type="ECO:0000313" key="2">
    <source>
        <dbReference type="EMBL" id="KAF1935399.1"/>
    </source>
</evidence>
<feature type="region of interest" description="Disordered" evidence="1">
    <location>
        <begin position="215"/>
        <end position="258"/>
    </location>
</feature>